<dbReference type="SUPFAM" id="SSF52047">
    <property type="entry name" value="RNI-like"/>
    <property type="match status" value="1"/>
</dbReference>
<dbReference type="Gene3D" id="1.20.1280.50">
    <property type="match status" value="1"/>
</dbReference>
<dbReference type="InParanoid" id="J0D8L2"/>
<evidence type="ECO:0008006" key="3">
    <source>
        <dbReference type="Google" id="ProtNLM"/>
    </source>
</evidence>
<keyword evidence="2" id="KW-1185">Reference proteome</keyword>
<dbReference type="SUPFAM" id="SSF81383">
    <property type="entry name" value="F-box domain"/>
    <property type="match status" value="1"/>
</dbReference>
<gene>
    <name evidence="1" type="ORF">AURDEDRAFT_175297</name>
</gene>
<reference evidence="2" key="1">
    <citation type="journal article" date="2012" name="Science">
        <title>The Paleozoic origin of enzymatic lignin decomposition reconstructed from 31 fungal genomes.</title>
        <authorList>
            <person name="Floudas D."/>
            <person name="Binder M."/>
            <person name="Riley R."/>
            <person name="Barry K."/>
            <person name="Blanchette R.A."/>
            <person name="Henrissat B."/>
            <person name="Martinez A.T."/>
            <person name="Otillar R."/>
            <person name="Spatafora J.W."/>
            <person name="Yadav J.S."/>
            <person name="Aerts A."/>
            <person name="Benoit I."/>
            <person name="Boyd A."/>
            <person name="Carlson A."/>
            <person name="Copeland A."/>
            <person name="Coutinho P.M."/>
            <person name="de Vries R.P."/>
            <person name="Ferreira P."/>
            <person name="Findley K."/>
            <person name="Foster B."/>
            <person name="Gaskell J."/>
            <person name="Glotzer D."/>
            <person name="Gorecki P."/>
            <person name="Heitman J."/>
            <person name="Hesse C."/>
            <person name="Hori C."/>
            <person name="Igarashi K."/>
            <person name="Jurgens J.A."/>
            <person name="Kallen N."/>
            <person name="Kersten P."/>
            <person name="Kohler A."/>
            <person name="Kuees U."/>
            <person name="Kumar T.K.A."/>
            <person name="Kuo A."/>
            <person name="LaButti K."/>
            <person name="Larrondo L.F."/>
            <person name="Lindquist E."/>
            <person name="Ling A."/>
            <person name="Lombard V."/>
            <person name="Lucas S."/>
            <person name="Lundell T."/>
            <person name="Martin R."/>
            <person name="McLaughlin D.J."/>
            <person name="Morgenstern I."/>
            <person name="Morin E."/>
            <person name="Murat C."/>
            <person name="Nagy L.G."/>
            <person name="Nolan M."/>
            <person name="Ohm R.A."/>
            <person name="Patyshakuliyeva A."/>
            <person name="Rokas A."/>
            <person name="Ruiz-Duenas F.J."/>
            <person name="Sabat G."/>
            <person name="Salamov A."/>
            <person name="Samejima M."/>
            <person name="Schmutz J."/>
            <person name="Slot J.C."/>
            <person name="St John F."/>
            <person name="Stenlid J."/>
            <person name="Sun H."/>
            <person name="Sun S."/>
            <person name="Syed K."/>
            <person name="Tsang A."/>
            <person name="Wiebenga A."/>
            <person name="Young D."/>
            <person name="Pisabarro A."/>
            <person name="Eastwood D.C."/>
            <person name="Martin F."/>
            <person name="Cullen D."/>
            <person name="Grigoriev I.V."/>
            <person name="Hibbett D.S."/>
        </authorList>
    </citation>
    <scope>NUCLEOTIDE SEQUENCE [LARGE SCALE GENOMIC DNA]</scope>
    <source>
        <strain evidence="2">TFB10046</strain>
    </source>
</reference>
<dbReference type="InterPro" id="IPR036047">
    <property type="entry name" value="F-box-like_dom_sf"/>
</dbReference>
<sequence>MNTDITQRLPAEVILRIFDALEVPAIPLVLIPGHVCTRWRVLARAHPAFSEHIQLRRTSNAAMEMFSAQLAAREPSDIHLKISLNWRGPVDMASVLPHLVQHLARCTTLSISYESSSADLKAVFSALSRGRAPKLRQLSLSLNWSDDRPYALHKANIGDLHIPSALFLGDAPLLRRLELSGDVCALVPRGEPAAIPAFATVEELVLDYNDPVKGDRAILWPALAAVPGLRHLEILSTFDTRPPADVDVALLSSLRLDYALFLNLSEKWWRIIAALDVRRVPELMLSGDDDLLCALFLERGRYAECLRGALEFGVVDMTNGLKTNNFFVRARNTGRTLRVFEGVPEAERLLQCILRDADTALVQLEACARFWYKVLWITAARAFPTVEQLVLHVDVNTFGVGSPRYRFPKDPLAVPALREVELRLCCHGALWMCAIDPGSVVHFVQRELAFEGPPILTLHRPLFISGDRAPLLTVFSRIVEL</sequence>
<organism evidence="1 2">
    <name type="scientific">Auricularia subglabra (strain TFB-10046 / SS5)</name>
    <name type="common">White-rot fungus</name>
    <name type="synonym">Auricularia delicata (strain TFB10046)</name>
    <dbReference type="NCBI Taxonomy" id="717982"/>
    <lineage>
        <taxon>Eukaryota</taxon>
        <taxon>Fungi</taxon>
        <taxon>Dikarya</taxon>
        <taxon>Basidiomycota</taxon>
        <taxon>Agaricomycotina</taxon>
        <taxon>Agaricomycetes</taxon>
        <taxon>Auriculariales</taxon>
        <taxon>Auriculariaceae</taxon>
        <taxon>Auricularia</taxon>
    </lineage>
</organism>
<dbReference type="KEGG" id="adl:AURDEDRAFT_175297"/>
<name>J0D8L2_AURST</name>
<protein>
    <recommendedName>
        <fullName evidence="3">F-box domain-containing protein</fullName>
    </recommendedName>
</protein>
<dbReference type="Proteomes" id="UP000006514">
    <property type="component" value="Unassembled WGS sequence"/>
</dbReference>
<proteinExistence type="predicted"/>
<dbReference type="EMBL" id="JH687884">
    <property type="protein sequence ID" value="EJD35650.1"/>
    <property type="molecule type" value="Genomic_DNA"/>
</dbReference>
<dbReference type="InterPro" id="IPR032675">
    <property type="entry name" value="LRR_dom_sf"/>
</dbReference>
<dbReference type="Gene3D" id="3.80.10.10">
    <property type="entry name" value="Ribonuclease Inhibitor"/>
    <property type="match status" value="1"/>
</dbReference>
<evidence type="ECO:0000313" key="2">
    <source>
        <dbReference type="Proteomes" id="UP000006514"/>
    </source>
</evidence>
<evidence type="ECO:0000313" key="1">
    <source>
        <dbReference type="EMBL" id="EJD35650.1"/>
    </source>
</evidence>
<dbReference type="AlphaFoldDB" id="J0D8L2"/>
<dbReference type="OrthoDB" id="3134645at2759"/>
<accession>J0D8L2</accession>